<evidence type="ECO:0000313" key="13">
    <source>
        <dbReference type="Proteomes" id="UP001299409"/>
    </source>
</evidence>
<dbReference type="NCBIfam" id="NF006767">
    <property type="entry name" value="PRK09289.1"/>
    <property type="match status" value="1"/>
</dbReference>
<protein>
    <recommendedName>
        <fullName evidence="5 9">Riboflavin synthase</fullName>
        <ecNumber evidence="4 9">2.5.1.9</ecNumber>
    </recommendedName>
</protein>
<dbReference type="PROSITE" id="PS51177">
    <property type="entry name" value="LUMAZINE_BIND"/>
    <property type="match status" value="2"/>
</dbReference>
<dbReference type="PANTHER" id="PTHR21098">
    <property type="entry name" value="RIBOFLAVIN SYNTHASE ALPHA CHAIN"/>
    <property type="match status" value="1"/>
</dbReference>
<evidence type="ECO:0000256" key="10">
    <source>
        <dbReference type="PROSITE-ProRule" id="PRU00524"/>
    </source>
</evidence>
<dbReference type="InterPro" id="IPR001783">
    <property type="entry name" value="Lumazine-bd"/>
</dbReference>
<dbReference type="EMBL" id="JAJBMB010000017">
    <property type="protein sequence ID" value="MCB5447184.1"/>
    <property type="molecule type" value="Genomic_DNA"/>
</dbReference>
<dbReference type="CDD" id="cd00402">
    <property type="entry name" value="Riboflavin_synthase_like"/>
    <property type="match status" value="1"/>
</dbReference>
<dbReference type="GO" id="GO:0004746">
    <property type="term" value="F:riboflavin synthase activity"/>
    <property type="evidence" value="ECO:0007669"/>
    <property type="project" value="UniProtKB-EC"/>
</dbReference>
<dbReference type="SUPFAM" id="SSF63380">
    <property type="entry name" value="Riboflavin synthase domain-like"/>
    <property type="match status" value="2"/>
</dbReference>
<gene>
    <name evidence="12" type="ORF">LIP50_13340</name>
</gene>
<dbReference type="PIRSF" id="PIRSF000498">
    <property type="entry name" value="Riboflavin_syn_A"/>
    <property type="match status" value="1"/>
</dbReference>
<dbReference type="InterPro" id="IPR023366">
    <property type="entry name" value="ATP_synth_asu-like_sf"/>
</dbReference>
<dbReference type="EC" id="2.5.1.9" evidence="4 9"/>
<feature type="repeat" description="Lumazine-binding" evidence="10">
    <location>
        <begin position="1"/>
        <end position="96"/>
    </location>
</feature>
<comment type="caution">
    <text evidence="12">The sequence shown here is derived from an EMBL/GenBank/DDBJ whole genome shotgun (WGS) entry which is preliminary data.</text>
</comment>
<keyword evidence="6" id="KW-0686">Riboflavin biosynthesis</keyword>
<dbReference type="Proteomes" id="UP001299409">
    <property type="component" value="Unassembled WGS sequence"/>
</dbReference>
<evidence type="ECO:0000256" key="6">
    <source>
        <dbReference type="ARBA" id="ARBA00022619"/>
    </source>
</evidence>
<evidence type="ECO:0000256" key="2">
    <source>
        <dbReference type="ARBA" id="ARBA00002803"/>
    </source>
</evidence>
<dbReference type="Gene3D" id="2.40.30.20">
    <property type="match status" value="2"/>
</dbReference>
<comment type="pathway">
    <text evidence="3">Cofactor biosynthesis; riboflavin biosynthesis; riboflavin from 2-hydroxy-3-oxobutyl phosphate and 5-amino-6-(D-ribitylamino)uracil: step 2/2.</text>
</comment>
<keyword evidence="8" id="KW-0677">Repeat</keyword>
<dbReference type="InterPro" id="IPR026017">
    <property type="entry name" value="Lumazine-bd_dom"/>
</dbReference>
<accession>A0ABS8D0D6</accession>
<dbReference type="InterPro" id="IPR017938">
    <property type="entry name" value="Riboflavin_synthase-like_b-brl"/>
</dbReference>
<evidence type="ECO:0000259" key="11">
    <source>
        <dbReference type="PROSITE" id="PS51177"/>
    </source>
</evidence>
<evidence type="ECO:0000256" key="1">
    <source>
        <dbReference type="ARBA" id="ARBA00000968"/>
    </source>
</evidence>
<sequence>MFTGIVEEVGIVKNITASGKSGKIRICANKVLEDVHLGDSIAVNGVCLTVCEVFQNEFVADVMMETVRATNLSTLTRNSKVNLERAMSLSSRFGGHIVTGHVDTTGTIVDFKKEENAVWISIKADEDFLDYVVYKGSITIDGVSLTVAYVDKKILKVSIIPHTKESTTLLGKKVGDLVNLESDIIGKYVKRFTSLSNEDDKNKNKSKIDLDFLMKNGF</sequence>
<evidence type="ECO:0000256" key="4">
    <source>
        <dbReference type="ARBA" id="ARBA00012827"/>
    </source>
</evidence>
<feature type="domain" description="Lumazine-binding" evidence="11">
    <location>
        <begin position="97"/>
        <end position="193"/>
    </location>
</feature>
<evidence type="ECO:0000256" key="7">
    <source>
        <dbReference type="ARBA" id="ARBA00022679"/>
    </source>
</evidence>
<feature type="repeat" description="Lumazine-binding" evidence="10">
    <location>
        <begin position="97"/>
        <end position="193"/>
    </location>
</feature>
<dbReference type="NCBIfam" id="NF009566">
    <property type="entry name" value="PRK13020.1"/>
    <property type="match status" value="1"/>
</dbReference>
<comment type="function">
    <text evidence="2">Catalyzes the dismutation of two molecules of 6,7-dimethyl-8-ribityllumazine, resulting in the formation of riboflavin and 5-amino-6-(D-ribitylamino)uracil.</text>
</comment>
<dbReference type="RefSeq" id="WP_022071407.1">
    <property type="nucleotide sequence ID" value="NZ_BAABXU010000001.1"/>
</dbReference>
<evidence type="ECO:0000256" key="8">
    <source>
        <dbReference type="ARBA" id="ARBA00022737"/>
    </source>
</evidence>
<evidence type="ECO:0000256" key="9">
    <source>
        <dbReference type="NCBIfam" id="TIGR00187"/>
    </source>
</evidence>
<dbReference type="NCBIfam" id="TIGR00187">
    <property type="entry name" value="ribE"/>
    <property type="match status" value="1"/>
</dbReference>
<feature type="domain" description="Lumazine-binding" evidence="11">
    <location>
        <begin position="1"/>
        <end position="96"/>
    </location>
</feature>
<name>A0ABS8D0D6_9FIRM</name>
<keyword evidence="7 12" id="KW-0808">Transferase</keyword>
<evidence type="ECO:0000313" key="12">
    <source>
        <dbReference type="EMBL" id="MCB5447184.1"/>
    </source>
</evidence>
<evidence type="ECO:0000256" key="5">
    <source>
        <dbReference type="ARBA" id="ARBA00013950"/>
    </source>
</evidence>
<organism evidence="12 13">
    <name type="scientific">Intestinibacter bartlettii</name>
    <dbReference type="NCBI Taxonomy" id="261299"/>
    <lineage>
        <taxon>Bacteria</taxon>
        <taxon>Bacillati</taxon>
        <taxon>Bacillota</taxon>
        <taxon>Clostridia</taxon>
        <taxon>Peptostreptococcales</taxon>
        <taxon>Peptostreptococcaceae</taxon>
        <taxon>Intestinibacter</taxon>
    </lineage>
</organism>
<comment type="catalytic activity">
    <reaction evidence="1">
        <text>2 6,7-dimethyl-8-(1-D-ribityl)lumazine + H(+) = 5-amino-6-(D-ribitylamino)uracil + riboflavin</text>
        <dbReference type="Rhea" id="RHEA:20772"/>
        <dbReference type="ChEBI" id="CHEBI:15378"/>
        <dbReference type="ChEBI" id="CHEBI:15934"/>
        <dbReference type="ChEBI" id="CHEBI:57986"/>
        <dbReference type="ChEBI" id="CHEBI:58201"/>
        <dbReference type="EC" id="2.5.1.9"/>
    </reaction>
</comment>
<dbReference type="PANTHER" id="PTHR21098:SF12">
    <property type="entry name" value="RIBOFLAVIN SYNTHASE"/>
    <property type="match status" value="1"/>
</dbReference>
<dbReference type="Pfam" id="PF00677">
    <property type="entry name" value="Lum_binding"/>
    <property type="match status" value="2"/>
</dbReference>
<reference evidence="12 13" key="1">
    <citation type="submission" date="2021-10" db="EMBL/GenBank/DDBJ databases">
        <title>Collection of gut derived symbiotic bacterial strains cultured from healthy donors.</title>
        <authorList>
            <person name="Lin H."/>
            <person name="Littmann E."/>
            <person name="Claire K."/>
            <person name="Pamer E."/>
        </authorList>
    </citation>
    <scope>NUCLEOTIDE SEQUENCE [LARGE SCALE GENOMIC DNA]</scope>
    <source>
        <strain evidence="12 13">MSK.17.68</strain>
    </source>
</reference>
<proteinExistence type="predicted"/>
<evidence type="ECO:0000256" key="3">
    <source>
        <dbReference type="ARBA" id="ARBA00004887"/>
    </source>
</evidence>
<keyword evidence="13" id="KW-1185">Reference proteome</keyword>